<dbReference type="InterPro" id="IPR001610">
    <property type="entry name" value="PAC"/>
</dbReference>
<evidence type="ECO:0000256" key="8">
    <source>
        <dbReference type="ARBA" id="ARBA00023012"/>
    </source>
</evidence>
<dbReference type="InterPro" id="IPR000014">
    <property type="entry name" value="PAS"/>
</dbReference>
<dbReference type="Gene3D" id="1.10.287.130">
    <property type="match status" value="1"/>
</dbReference>
<evidence type="ECO:0000256" key="4">
    <source>
        <dbReference type="ARBA" id="ARBA00022679"/>
    </source>
</evidence>
<dbReference type="InterPro" id="IPR013656">
    <property type="entry name" value="PAS_4"/>
</dbReference>
<dbReference type="SUPFAM" id="SSF55785">
    <property type="entry name" value="PYP-like sensor domain (PAS domain)"/>
    <property type="match status" value="2"/>
</dbReference>
<comment type="caution">
    <text evidence="13">The sequence shown here is derived from an EMBL/GenBank/DDBJ whole genome shotgun (WGS) entry which is preliminary data.</text>
</comment>
<keyword evidence="6" id="KW-0418">Kinase</keyword>
<feature type="domain" description="PAS" evidence="11">
    <location>
        <begin position="130"/>
        <end position="200"/>
    </location>
</feature>
<dbReference type="OrthoDB" id="9815750at2"/>
<dbReference type="PROSITE" id="PS50113">
    <property type="entry name" value="PAC"/>
    <property type="match status" value="1"/>
</dbReference>
<keyword evidence="9" id="KW-0175">Coiled coil</keyword>
<dbReference type="InterPro" id="IPR035965">
    <property type="entry name" value="PAS-like_dom_sf"/>
</dbReference>
<proteinExistence type="predicted"/>
<dbReference type="Pfam" id="PF08448">
    <property type="entry name" value="PAS_4"/>
    <property type="match status" value="1"/>
</dbReference>
<dbReference type="SMART" id="SM00091">
    <property type="entry name" value="PAS"/>
    <property type="match status" value="2"/>
</dbReference>
<dbReference type="InterPro" id="IPR004358">
    <property type="entry name" value="Sig_transdc_His_kin-like_C"/>
</dbReference>
<dbReference type="EC" id="2.7.13.3" evidence="2"/>
<dbReference type="CDD" id="cd00082">
    <property type="entry name" value="HisKA"/>
    <property type="match status" value="1"/>
</dbReference>
<reference evidence="13 14" key="1">
    <citation type="submission" date="2016-10" db="EMBL/GenBank/DDBJ databases">
        <title>Draft genome sequences of four alkaliphilic bacteria belonging to the Anaerobacillus genus.</title>
        <authorList>
            <person name="Bassil N.M."/>
            <person name="Lloyd J.R."/>
        </authorList>
    </citation>
    <scope>NUCLEOTIDE SEQUENCE [LARGE SCALE GENOMIC DNA]</scope>
    <source>
        <strain evidence="13 14">DSM 15340</strain>
    </source>
</reference>
<dbReference type="InterPro" id="IPR003594">
    <property type="entry name" value="HATPase_dom"/>
</dbReference>
<dbReference type="EMBL" id="MLQQ01000039">
    <property type="protein sequence ID" value="OIJ10640.1"/>
    <property type="molecule type" value="Genomic_DNA"/>
</dbReference>
<feature type="domain" description="PAS" evidence="11">
    <location>
        <begin position="1"/>
        <end position="43"/>
    </location>
</feature>
<dbReference type="PANTHER" id="PTHR43065:SF46">
    <property type="entry name" value="C4-DICARBOXYLATE TRANSPORT SENSOR PROTEIN DCTB"/>
    <property type="match status" value="1"/>
</dbReference>
<dbReference type="GO" id="GO:0005524">
    <property type="term" value="F:ATP binding"/>
    <property type="evidence" value="ECO:0007669"/>
    <property type="project" value="UniProtKB-KW"/>
</dbReference>
<evidence type="ECO:0000256" key="3">
    <source>
        <dbReference type="ARBA" id="ARBA00022553"/>
    </source>
</evidence>
<evidence type="ECO:0000256" key="1">
    <source>
        <dbReference type="ARBA" id="ARBA00000085"/>
    </source>
</evidence>
<feature type="domain" description="Histidine kinase" evidence="10">
    <location>
        <begin position="272"/>
        <end position="481"/>
    </location>
</feature>
<dbReference type="SMART" id="SM00388">
    <property type="entry name" value="HisKA"/>
    <property type="match status" value="1"/>
</dbReference>
<dbReference type="InterPro" id="IPR036097">
    <property type="entry name" value="HisK_dim/P_sf"/>
</dbReference>
<organism evidence="13 14">
    <name type="scientific">Anaerobacillus arseniciselenatis</name>
    <dbReference type="NCBI Taxonomy" id="85682"/>
    <lineage>
        <taxon>Bacteria</taxon>
        <taxon>Bacillati</taxon>
        <taxon>Bacillota</taxon>
        <taxon>Bacilli</taxon>
        <taxon>Bacillales</taxon>
        <taxon>Bacillaceae</taxon>
        <taxon>Anaerobacillus</taxon>
    </lineage>
</organism>
<dbReference type="NCBIfam" id="TIGR00229">
    <property type="entry name" value="sensory_box"/>
    <property type="match status" value="2"/>
</dbReference>
<protein>
    <recommendedName>
        <fullName evidence="2">histidine kinase</fullName>
        <ecNumber evidence="2">2.7.13.3</ecNumber>
    </recommendedName>
</protein>
<evidence type="ECO:0000256" key="6">
    <source>
        <dbReference type="ARBA" id="ARBA00022777"/>
    </source>
</evidence>
<feature type="coiled-coil region" evidence="9">
    <location>
        <begin position="113"/>
        <end position="140"/>
    </location>
</feature>
<keyword evidence="3" id="KW-0597">Phosphoprotein</keyword>
<dbReference type="AlphaFoldDB" id="A0A1S2LEH8"/>
<dbReference type="PANTHER" id="PTHR43065">
    <property type="entry name" value="SENSOR HISTIDINE KINASE"/>
    <property type="match status" value="1"/>
</dbReference>
<feature type="domain" description="PAC" evidence="12">
    <location>
        <begin position="195"/>
        <end position="252"/>
    </location>
</feature>
<keyword evidence="7" id="KW-0067">ATP-binding</keyword>
<evidence type="ECO:0000259" key="12">
    <source>
        <dbReference type="PROSITE" id="PS50113"/>
    </source>
</evidence>
<keyword evidence="8" id="KW-0902">Two-component regulatory system</keyword>
<accession>A0A1S2LEH8</accession>
<dbReference type="RefSeq" id="WP_071313835.1">
    <property type="nucleotide sequence ID" value="NZ_MLQQ01000039.1"/>
</dbReference>
<evidence type="ECO:0000256" key="9">
    <source>
        <dbReference type="SAM" id="Coils"/>
    </source>
</evidence>
<sequence>MAFWKDLFNGHSAVMLLIDPEGGRIIDANPAASNFYGYSLDQLKQMYISDINMLPKTQINKKMHEASERKHNQFIFKHRLANGQFKHVEVFSSSIYKNNKKLLFSIINDITDRVLFENELVQLNERLEDREEHYRSLYENHCDAIFTLNRYGHIINANLMSSFICNHSIEELRNSSFLEMVVPEDIELVQIAFQKTIEEGPQNYECKINRNERKVYLEVTNIPVLVKGNLVGVFVVAKDITERKLAEEKLAEYQREVQRAEKLRIVGELAASVAHEIRNPLTTAKGFLQMLYGAENITREQQKYIDISIKELDQSNRIIKDYLSLAKSDDNLLEVIEINFEVHAVVEAMSSFALMNSVEINFNPNVKSVQIKGNKSKFKQVLLNIIKNGIEALELTPSGRIDIYTLEDENFATVQIKDNGCGMTETEVRDLGLPFYSTKKEGTGLGMMVCYKIIEAMGGKITVTSKKGIGSCFTIALPRSM</sequence>
<evidence type="ECO:0000259" key="11">
    <source>
        <dbReference type="PROSITE" id="PS50112"/>
    </source>
</evidence>
<evidence type="ECO:0000259" key="10">
    <source>
        <dbReference type="PROSITE" id="PS50109"/>
    </source>
</evidence>
<dbReference type="Pfam" id="PF02518">
    <property type="entry name" value="HATPase_c"/>
    <property type="match status" value="1"/>
</dbReference>
<dbReference type="SUPFAM" id="SSF47384">
    <property type="entry name" value="Homodimeric domain of signal transducing histidine kinase"/>
    <property type="match status" value="1"/>
</dbReference>
<comment type="catalytic activity">
    <reaction evidence="1">
        <text>ATP + protein L-histidine = ADP + protein N-phospho-L-histidine.</text>
        <dbReference type="EC" id="2.7.13.3"/>
    </reaction>
</comment>
<evidence type="ECO:0000313" key="14">
    <source>
        <dbReference type="Proteomes" id="UP000180098"/>
    </source>
</evidence>
<gene>
    <name evidence="13" type="ORF">BKP35_13200</name>
</gene>
<dbReference type="GO" id="GO:0000155">
    <property type="term" value="F:phosphorelay sensor kinase activity"/>
    <property type="evidence" value="ECO:0007669"/>
    <property type="project" value="InterPro"/>
</dbReference>
<dbReference type="SUPFAM" id="SSF55874">
    <property type="entry name" value="ATPase domain of HSP90 chaperone/DNA topoisomerase II/histidine kinase"/>
    <property type="match status" value="1"/>
</dbReference>
<name>A0A1S2LEH8_9BACI</name>
<dbReference type="InterPro" id="IPR000700">
    <property type="entry name" value="PAS-assoc_C"/>
</dbReference>
<keyword evidence="14" id="KW-1185">Reference proteome</keyword>
<evidence type="ECO:0000256" key="7">
    <source>
        <dbReference type="ARBA" id="ARBA00022840"/>
    </source>
</evidence>
<dbReference type="SMART" id="SM00086">
    <property type="entry name" value="PAC"/>
    <property type="match status" value="2"/>
</dbReference>
<evidence type="ECO:0000256" key="5">
    <source>
        <dbReference type="ARBA" id="ARBA00022741"/>
    </source>
</evidence>
<keyword evidence="5" id="KW-0547">Nucleotide-binding</keyword>
<feature type="coiled-coil region" evidence="9">
    <location>
        <begin position="236"/>
        <end position="263"/>
    </location>
</feature>
<evidence type="ECO:0000313" key="13">
    <source>
        <dbReference type="EMBL" id="OIJ10640.1"/>
    </source>
</evidence>
<dbReference type="PROSITE" id="PS50109">
    <property type="entry name" value="HIS_KIN"/>
    <property type="match status" value="1"/>
</dbReference>
<dbReference type="CDD" id="cd00130">
    <property type="entry name" value="PAS"/>
    <property type="match status" value="2"/>
</dbReference>
<dbReference type="PROSITE" id="PS50112">
    <property type="entry name" value="PAS"/>
    <property type="match status" value="2"/>
</dbReference>
<dbReference type="Proteomes" id="UP000180098">
    <property type="component" value="Unassembled WGS sequence"/>
</dbReference>
<dbReference type="PRINTS" id="PR00344">
    <property type="entry name" value="BCTRLSENSOR"/>
</dbReference>
<evidence type="ECO:0000256" key="2">
    <source>
        <dbReference type="ARBA" id="ARBA00012438"/>
    </source>
</evidence>
<dbReference type="InterPro" id="IPR005467">
    <property type="entry name" value="His_kinase_dom"/>
</dbReference>
<dbReference type="Gene3D" id="3.30.565.10">
    <property type="entry name" value="Histidine kinase-like ATPase, C-terminal domain"/>
    <property type="match status" value="1"/>
</dbReference>
<dbReference type="Pfam" id="PF00512">
    <property type="entry name" value="HisKA"/>
    <property type="match status" value="1"/>
</dbReference>
<dbReference type="Gene3D" id="3.30.450.20">
    <property type="entry name" value="PAS domain"/>
    <property type="match status" value="2"/>
</dbReference>
<dbReference type="Pfam" id="PF13426">
    <property type="entry name" value="PAS_9"/>
    <property type="match status" value="1"/>
</dbReference>
<dbReference type="InterPro" id="IPR003661">
    <property type="entry name" value="HisK_dim/P_dom"/>
</dbReference>
<dbReference type="SMART" id="SM00387">
    <property type="entry name" value="HATPase_c"/>
    <property type="match status" value="1"/>
</dbReference>
<dbReference type="InterPro" id="IPR036890">
    <property type="entry name" value="HATPase_C_sf"/>
</dbReference>
<keyword evidence="4" id="KW-0808">Transferase</keyword>